<evidence type="ECO:0000313" key="3">
    <source>
        <dbReference type="Proteomes" id="UP001446871"/>
    </source>
</evidence>
<dbReference type="EMBL" id="JAQQWM010000004">
    <property type="protein sequence ID" value="KAK8067836.1"/>
    <property type="molecule type" value="Genomic_DNA"/>
</dbReference>
<organism evidence="2 3">
    <name type="scientific">Apiospora saccharicola</name>
    <dbReference type="NCBI Taxonomy" id="335842"/>
    <lineage>
        <taxon>Eukaryota</taxon>
        <taxon>Fungi</taxon>
        <taxon>Dikarya</taxon>
        <taxon>Ascomycota</taxon>
        <taxon>Pezizomycotina</taxon>
        <taxon>Sordariomycetes</taxon>
        <taxon>Xylariomycetidae</taxon>
        <taxon>Amphisphaeriales</taxon>
        <taxon>Apiosporaceae</taxon>
        <taxon>Apiospora</taxon>
    </lineage>
</organism>
<protein>
    <submittedName>
        <fullName evidence="2">Uncharacterized protein</fullName>
    </submittedName>
</protein>
<feature type="compositionally biased region" description="Low complexity" evidence="1">
    <location>
        <begin position="64"/>
        <end position="82"/>
    </location>
</feature>
<sequence length="177" mass="19603">MIAPLVDLPVRRLFRSLSLSVPWRGDGSGTDTATIANGTGAKSDSTHDNFAAAVELQTWPIPPSSASSISSSTTTTRTASPRAITTLVEDPESFSSQDQAQLTRERLHSVARQVREKYPHHQLPQIRPRASRGSFDSSRSRSSTISTLSSSRDDLTAFRRPQERQRACEDCWKEFWG</sequence>
<feature type="compositionally biased region" description="Low complexity" evidence="1">
    <location>
        <begin position="131"/>
        <end position="150"/>
    </location>
</feature>
<accession>A0ABR1VBX1</accession>
<gene>
    <name evidence="2" type="ORF">PG996_006948</name>
</gene>
<feature type="region of interest" description="Disordered" evidence="1">
    <location>
        <begin position="61"/>
        <end position="82"/>
    </location>
</feature>
<reference evidence="2 3" key="1">
    <citation type="submission" date="2023-01" db="EMBL/GenBank/DDBJ databases">
        <title>Analysis of 21 Apiospora genomes using comparative genomics revels a genus with tremendous synthesis potential of carbohydrate active enzymes and secondary metabolites.</title>
        <authorList>
            <person name="Sorensen T."/>
        </authorList>
    </citation>
    <scope>NUCLEOTIDE SEQUENCE [LARGE SCALE GENOMIC DNA]</scope>
    <source>
        <strain evidence="2 3">CBS 83171</strain>
    </source>
</reference>
<name>A0ABR1VBX1_9PEZI</name>
<comment type="caution">
    <text evidence="2">The sequence shown here is derived from an EMBL/GenBank/DDBJ whole genome shotgun (WGS) entry which is preliminary data.</text>
</comment>
<feature type="region of interest" description="Disordered" evidence="1">
    <location>
        <begin position="27"/>
        <end position="46"/>
    </location>
</feature>
<feature type="compositionally biased region" description="Polar residues" evidence="1">
    <location>
        <begin position="29"/>
        <end position="43"/>
    </location>
</feature>
<keyword evidence="3" id="KW-1185">Reference proteome</keyword>
<proteinExistence type="predicted"/>
<feature type="region of interest" description="Disordered" evidence="1">
    <location>
        <begin position="117"/>
        <end position="164"/>
    </location>
</feature>
<evidence type="ECO:0000313" key="2">
    <source>
        <dbReference type="EMBL" id="KAK8067836.1"/>
    </source>
</evidence>
<dbReference type="Proteomes" id="UP001446871">
    <property type="component" value="Unassembled WGS sequence"/>
</dbReference>
<evidence type="ECO:0000256" key="1">
    <source>
        <dbReference type="SAM" id="MobiDB-lite"/>
    </source>
</evidence>
<feature type="compositionally biased region" description="Basic and acidic residues" evidence="1">
    <location>
        <begin position="151"/>
        <end position="164"/>
    </location>
</feature>